<feature type="domain" description="DUF7702" evidence="2">
    <location>
        <begin position="4"/>
        <end position="236"/>
    </location>
</feature>
<gene>
    <name evidence="3" type="ORF">TCE0_015f01969</name>
</gene>
<dbReference type="Pfam" id="PF24800">
    <property type="entry name" value="DUF7702"/>
    <property type="match status" value="1"/>
</dbReference>
<dbReference type="EMBL" id="DF933811">
    <property type="protein sequence ID" value="GAM34408.1"/>
    <property type="molecule type" value="Genomic_DNA"/>
</dbReference>
<evidence type="ECO:0000313" key="3">
    <source>
        <dbReference type="EMBL" id="GAM34408.1"/>
    </source>
</evidence>
<feature type="transmembrane region" description="Helical" evidence="1">
    <location>
        <begin position="69"/>
        <end position="93"/>
    </location>
</feature>
<accession>A0A6V8GZB9</accession>
<proteinExistence type="predicted"/>
<keyword evidence="1" id="KW-0472">Membrane</keyword>
<dbReference type="PANTHER" id="PTHR42109:SF2">
    <property type="entry name" value="INTEGRAL MEMBRANE PROTEIN"/>
    <property type="match status" value="1"/>
</dbReference>
<protein>
    <recommendedName>
        <fullName evidence="2">DUF7702 domain-containing protein</fullName>
    </recommendedName>
</protein>
<dbReference type="PANTHER" id="PTHR42109">
    <property type="entry name" value="UNPLACED GENOMIC SCAFFOLD UM_SCAF_CONTIG_1.265, WHOLE GENOME SHOTGUN SEQUENCE"/>
    <property type="match status" value="1"/>
</dbReference>
<feature type="transmembrane region" description="Helical" evidence="1">
    <location>
        <begin position="12"/>
        <end position="29"/>
    </location>
</feature>
<feature type="transmembrane region" description="Helical" evidence="1">
    <location>
        <begin position="41"/>
        <end position="63"/>
    </location>
</feature>
<evidence type="ECO:0000256" key="1">
    <source>
        <dbReference type="SAM" id="Phobius"/>
    </source>
</evidence>
<organism evidence="3">
    <name type="scientific">Talaromyces pinophilus</name>
    <name type="common">Penicillium pinophilum</name>
    <dbReference type="NCBI Taxonomy" id="128442"/>
    <lineage>
        <taxon>Eukaryota</taxon>
        <taxon>Fungi</taxon>
        <taxon>Dikarya</taxon>
        <taxon>Ascomycota</taxon>
        <taxon>Pezizomycotina</taxon>
        <taxon>Eurotiomycetes</taxon>
        <taxon>Eurotiomycetidae</taxon>
        <taxon>Eurotiales</taxon>
        <taxon>Trichocomaceae</taxon>
        <taxon>Talaromyces</taxon>
        <taxon>Talaromyces sect. Talaromyces</taxon>
    </lineage>
</organism>
<dbReference type="InterPro" id="IPR056119">
    <property type="entry name" value="DUF7702"/>
</dbReference>
<comment type="caution">
    <text evidence="3">The sequence shown here is derived from an EMBL/GenBank/DDBJ whole genome shotgun (WGS) entry which is preliminary data.</text>
</comment>
<sequence>MGEVTYHDGIAILQLVIFPLLLVIALRIWNRIGWRAGGKSWRFVVTLSLLRIAGSISTLLTINSSNERIFIAEAVCELIGIAPLILTYVGLLGQIDTEQNLNPRLLRLATLAGFIGLIIGIVGVCIIDTNKPFKPNSEMKVAMAIFIALFVVMILLTLLLALQLGNAMHKWQKKLFLAIVLGWPFLLVRLVYSAMADFSDDQRFSIVNGSDTIYLCMDVLEEIVAMAICVVFGWSAVKEKERKEIATGEVMVNLMNDHV</sequence>
<dbReference type="AlphaFoldDB" id="A0A6V8GZB9"/>
<feature type="transmembrane region" description="Helical" evidence="1">
    <location>
        <begin position="141"/>
        <end position="162"/>
    </location>
</feature>
<feature type="transmembrane region" description="Helical" evidence="1">
    <location>
        <begin position="105"/>
        <end position="129"/>
    </location>
</feature>
<reference evidence="3" key="1">
    <citation type="submission" date="2014-12" db="EMBL/GenBank/DDBJ databases">
        <title>Draft genome sequence of Talaromyces cellulolyticus Y-94, a source of lignocellulosic biomass-degrading enzymes.</title>
        <authorList>
            <person name="Fujii T."/>
            <person name="Koike H."/>
            <person name="Sawayama S."/>
            <person name="Yano S."/>
            <person name="Inoue H."/>
        </authorList>
    </citation>
    <scope>NUCLEOTIDE SEQUENCE</scope>
    <source>
        <strain evidence="3">Y-94</strain>
    </source>
</reference>
<evidence type="ECO:0000259" key="2">
    <source>
        <dbReference type="Pfam" id="PF24800"/>
    </source>
</evidence>
<feature type="transmembrane region" description="Helical" evidence="1">
    <location>
        <begin position="174"/>
        <end position="192"/>
    </location>
</feature>
<keyword evidence="1" id="KW-1133">Transmembrane helix</keyword>
<name>A0A6V8GZB9_TALPI</name>
<feature type="transmembrane region" description="Helical" evidence="1">
    <location>
        <begin position="212"/>
        <end position="234"/>
    </location>
</feature>
<keyword evidence="1" id="KW-0812">Transmembrane</keyword>